<feature type="transmembrane region" description="Helical" evidence="8">
    <location>
        <begin position="62"/>
        <end position="89"/>
    </location>
</feature>
<dbReference type="PANTHER" id="PTHR42929">
    <property type="entry name" value="INNER MEMBRANE ABC TRANSPORTER PERMEASE PROTEIN YDCU-RELATED-RELATED"/>
    <property type="match status" value="1"/>
</dbReference>
<evidence type="ECO:0000313" key="10">
    <source>
        <dbReference type="EMBL" id="OEH85283.1"/>
    </source>
</evidence>
<accession>A0A1E5L5K2</accession>
<evidence type="ECO:0000256" key="6">
    <source>
        <dbReference type="ARBA" id="ARBA00022989"/>
    </source>
</evidence>
<evidence type="ECO:0000256" key="8">
    <source>
        <dbReference type="SAM" id="Phobius"/>
    </source>
</evidence>
<dbReference type="GO" id="GO:0055085">
    <property type="term" value="P:transmembrane transport"/>
    <property type="evidence" value="ECO:0007669"/>
    <property type="project" value="InterPro"/>
</dbReference>
<evidence type="ECO:0000256" key="3">
    <source>
        <dbReference type="ARBA" id="ARBA00022448"/>
    </source>
</evidence>
<evidence type="ECO:0000256" key="1">
    <source>
        <dbReference type="ARBA" id="ARBA00004651"/>
    </source>
</evidence>
<sequence length="287" mass="33010">MKQRLSEVMGKLMALPIMFWLIIFFMLPFVFMLIISFYQRGIYGQLIPGFSLDNYWRFFDSLYLGILLDTLVVAFVTTISVLLIAYPLAYYISRLPRANQAIWLVIVMIPFWINFLIRSYAWVIILRSQGLVNTILLKLGIIDVPLSLLYNWPAVMLGMVYTLLPFMVLPLYVSLEKLDRRKLEAAYDLGARPWQAFWHITLPLTKPGIALGSIIVFVSSIGMFVVPDVMGGAKSMLLGNVIQNQFLSARDWPFGSAISVWLMILSAILIALYYKAMQWEQRLEDKL</sequence>
<gene>
    <name evidence="10" type="ORF">BHU72_04085</name>
</gene>
<evidence type="ECO:0000256" key="4">
    <source>
        <dbReference type="ARBA" id="ARBA00022475"/>
    </source>
</evidence>
<evidence type="ECO:0000259" key="9">
    <source>
        <dbReference type="PROSITE" id="PS50928"/>
    </source>
</evidence>
<organism evidence="10 11">
    <name type="scientific">Desulfuribacillus stibiiarsenatis</name>
    <dbReference type="NCBI Taxonomy" id="1390249"/>
    <lineage>
        <taxon>Bacteria</taxon>
        <taxon>Bacillati</taxon>
        <taxon>Bacillota</taxon>
        <taxon>Desulfuribacillia</taxon>
        <taxon>Desulfuribacillales</taxon>
        <taxon>Desulfuribacillaceae</taxon>
        <taxon>Desulfuribacillus</taxon>
    </lineage>
</organism>
<feature type="transmembrane region" description="Helical" evidence="8">
    <location>
        <begin position="152"/>
        <end position="173"/>
    </location>
</feature>
<dbReference type="PANTHER" id="PTHR42929:SF1">
    <property type="entry name" value="INNER MEMBRANE ABC TRANSPORTER PERMEASE PROTEIN YDCU-RELATED"/>
    <property type="match status" value="1"/>
</dbReference>
<keyword evidence="3" id="KW-0813">Transport</keyword>
<evidence type="ECO:0000256" key="5">
    <source>
        <dbReference type="ARBA" id="ARBA00022692"/>
    </source>
</evidence>
<comment type="similarity">
    <text evidence="2">Belongs to the binding-protein-dependent transport system permease family. CysTW subfamily.</text>
</comment>
<evidence type="ECO:0000313" key="11">
    <source>
        <dbReference type="Proteomes" id="UP000095255"/>
    </source>
</evidence>
<comment type="subcellular location">
    <subcellularLocation>
        <location evidence="1">Cell membrane</location>
        <topology evidence="1">Multi-pass membrane protein</topology>
    </subcellularLocation>
</comment>
<proteinExistence type="inferred from homology"/>
<dbReference type="InterPro" id="IPR000515">
    <property type="entry name" value="MetI-like"/>
</dbReference>
<evidence type="ECO:0000256" key="2">
    <source>
        <dbReference type="ARBA" id="ARBA00007069"/>
    </source>
</evidence>
<keyword evidence="4" id="KW-1003">Cell membrane</keyword>
<keyword evidence="7 8" id="KW-0472">Membrane</keyword>
<protein>
    <submittedName>
        <fullName evidence="10">ABC transporter permease</fullName>
    </submittedName>
</protein>
<feature type="transmembrane region" description="Helical" evidence="8">
    <location>
        <begin position="208"/>
        <end position="226"/>
    </location>
</feature>
<feature type="transmembrane region" description="Helical" evidence="8">
    <location>
        <begin position="101"/>
        <end position="125"/>
    </location>
</feature>
<keyword evidence="6 8" id="KW-1133">Transmembrane helix</keyword>
<dbReference type="CDD" id="cd06261">
    <property type="entry name" value="TM_PBP2"/>
    <property type="match status" value="1"/>
</dbReference>
<feature type="domain" description="ABC transmembrane type-1" evidence="9">
    <location>
        <begin position="67"/>
        <end position="273"/>
    </location>
</feature>
<dbReference type="SUPFAM" id="SSF161098">
    <property type="entry name" value="MetI-like"/>
    <property type="match status" value="1"/>
</dbReference>
<feature type="transmembrane region" description="Helical" evidence="8">
    <location>
        <begin position="12"/>
        <end position="38"/>
    </location>
</feature>
<feature type="transmembrane region" description="Helical" evidence="8">
    <location>
        <begin position="254"/>
        <end position="274"/>
    </location>
</feature>
<dbReference type="PROSITE" id="PS50928">
    <property type="entry name" value="ABC_TM1"/>
    <property type="match status" value="1"/>
</dbReference>
<keyword evidence="11" id="KW-1185">Reference proteome</keyword>
<dbReference type="InterPro" id="IPR035906">
    <property type="entry name" value="MetI-like_sf"/>
</dbReference>
<dbReference type="EMBL" id="MJAT01000022">
    <property type="protein sequence ID" value="OEH85283.1"/>
    <property type="molecule type" value="Genomic_DNA"/>
</dbReference>
<dbReference type="Gene3D" id="1.10.3720.10">
    <property type="entry name" value="MetI-like"/>
    <property type="match status" value="1"/>
</dbReference>
<reference evidence="10 11" key="1">
    <citation type="submission" date="2016-09" db="EMBL/GenBank/DDBJ databases">
        <title>Desulfuribacillus arsenicus sp. nov., an obligately anaerobic, dissimilatory arsenic- and antimonate-reducing bacterium isolated from anoxic sediments.</title>
        <authorList>
            <person name="Abin C.A."/>
            <person name="Hollibaugh J.T."/>
        </authorList>
    </citation>
    <scope>NUCLEOTIDE SEQUENCE [LARGE SCALE GENOMIC DNA]</scope>
    <source>
        <strain evidence="10 11">MLFW-2</strain>
    </source>
</reference>
<evidence type="ECO:0000256" key="7">
    <source>
        <dbReference type="ARBA" id="ARBA00023136"/>
    </source>
</evidence>
<comment type="caution">
    <text evidence="10">The sequence shown here is derived from an EMBL/GenBank/DDBJ whole genome shotgun (WGS) entry which is preliminary data.</text>
</comment>
<dbReference type="AlphaFoldDB" id="A0A1E5L5K2"/>
<dbReference type="GO" id="GO:0005886">
    <property type="term" value="C:plasma membrane"/>
    <property type="evidence" value="ECO:0007669"/>
    <property type="project" value="UniProtKB-SubCell"/>
</dbReference>
<dbReference type="OrthoDB" id="57323at2"/>
<dbReference type="STRING" id="1390249.BHU72_04085"/>
<keyword evidence="5 8" id="KW-0812">Transmembrane</keyword>
<name>A0A1E5L5K2_9FIRM</name>
<dbReference type="Proteomes" id="UP000095255">
    <property type="component" value="Unassembled WGS sequence"/>
</dbReference>